<evidence type="ECO:0000313" key="2">
    <source>
        <dbReference type="EMBL" id="EGY28228.1"/>
    </source>
</evidence>
<feature type="compositionally biased region" description="Polar residues" evidence="1">
    <location>
        <begin position="55"/>
        <end position="71"/>
    </location>
</feature>
<dbReference type="PROSITE" id="PS51257">
    <property type="entry name" value="PROKAR_LIPOPROTEIN"/>
    <property type="match status" value="1"/>
</dbReference>
<evidence type="ECO:0008006" key="4">
    <source>
        <dbReference type="Google" id="ProtNLM"/>
    </source>
</evidence>
<evidence type="ECO:0000313" key="3">
    <source>
        <dbReference type="Proteomes" id="UP000004116"/>
    </source>
</evidence>
<sequence>MKKINIFLKNHPSYFFPILLFSCSTLAYQKNEQICQFQWGRLLLIETCTKKNSDEQQILPSPPQYQTSEYTPQGRRMGKLRPLPPPNL</sequence>
<gene>
    <name evidence="2" type="ORF">Rin_00018340</name>
</gene>
<dbReference type="Proteomes" id="UP000004116">
    <property type="component" value="Unassembled WGS sequence"/>
</dbReference>
<accession>G2H192</accession>
<name>G2H192_9ENTR</name>
<reference evidence="2 3" key="1">
    <citation type="journal article" date="2012" name="Genome Res.">
        <title>Genomic basis of endosymbiont-conferred protection against an insect parasitoid.</title>
        <authorList>
            <person name="Hansen A.K."/>
            <person name="Vorburger C."/>
            <person name="Moran N.A."/>
        </authorList>
    </citation>
    <scope>NUCLEOTIDE SEQUENCE [LARGE SCALE GENOMIC DNA]</scope>
    <source>
        <strain evidence="3">R5.15</strain>
    </source>
</reference>
<feature type="region of interest" description="Disordered" evidence="1">
    <location>
        <begin position="53"/>
        <end position="88"/>
    </location>
</feature>
<protein>
    <recommendedName>
        <fullName evidence="4">Lipoprotein</fullName>
    </recommendedName>
</protein>
<proteinExistence type="predicted"/>
<comment type="caution">
    <text evidence="2">The sequence shown here is derived from an EMBL/GenBank/DDBJ whole genome shotgun (WGS) entry which is preliminary data.</text>
</comment>
<dbReference type="RefSeq" id="WP_006707473.1">
    <property type="nucleotide sequence ID" value="NZ_AGCA01000435.1"/>
</dbReference>
<dbReference type="AlphaFoldDB" id="G2H192"/>
<evidence type="ECO:0000256" key="1">
    <source>
        <dbReference type="SAM" id="MobiDB-lite"/>
    </source>
</evidence>
<keyword evidence="3" id="KW-1185">Reference proteome</keyword>
<organism evidence="2 3">
    <name type="scientific">Candidatus Regiella insecticola 5.15</name>
    <dbReference type="NCBI Taxonomy" id="1005043"/>
    <lineage>
        <taxon>Bacteria</taxon>
        <taxon>Pseudomonadati</taxon>
        <taxon>Pseudomonadota</taxon>
        <taxon>Gammaproteobacteria</taxon>
        <taxon>Enterobacterales</taxon>
        <taxon>Enterobacteriaceae</taxon>
        <taxon>aphid secondary symbionts</taxon>
        <taxon>Candidatus Regiella</taxon>
    </lineage>
</organism>
<dbReference type="EMBL" id="AGCA01000435">
    <property type="protein sequence ID" value="EGY28228.1"/>
    <property type="molecule type" value="Genomic_DNA"/>
</dbReference>